<dbReference type="Gene3D" id="3.80.10.10">
    <property type="entry name" value="Ribonuclease Inhibitor"/>
    <property type="match status" value="1"/>
</dbReference>
<evidence type="ECO:0000313" key="2">
    <source>
        <dbReference type="Proteomes" id="UP000789570"/>
    </source>
</evidence>
<accession>A0A9N9CM54</accession>
<dbReference type="AlphaFoldDB" id="A0A9N9CM54"/>
<dbReference type="InterPro" id="IPR032675">
    <property type="entry name" value="LRR_dom_sf"/>
</dbReference>
<reference evidence="1" key="1">
    <citation type="submission" date="2021-06" db="EMBL/GenBank/DDBJ databases">
        <authorList>
            <person name="Kallberg Y."/>
            <person name="Tangrot J."/>
            <person name="Rosling A."/>
        </authorList>
    </citation>
    <scope>NUCLEOTIDE SEQUENCE</scope>
    <source>
        <strain evidence="1">UK204</strain>
    </source>
</reference>
<gene>
    <name evidence="1" type="ORF">FCALED_LOCUS8866</name>
</gene>
<sequence>MPFVQLITKLSNKRKSSTKSKYSLICMTDCLEIVFQYLVEDQGTLHSCILVNRTWCRLAIPILWSDPFKNMRRKDSIRTYISCLENSEKSLLIKESIQIPDCNSKALFDYPKYLQIFKCNHFSQILENYVNTIETQLDLGKVYMIIASIIMDMIFKRSKGLRIFKYEHNHAPSQKIIYTLDHLLFSFNNNTLNSAGGNRSIAPYIPLSKLTSLTFLAYIVNEENYAKIWSNFFNTLAKLAINIQEIIINFPTHDENNSFKEVFPAISNLIKSQISLKSFEMNRIDCSTIDQEIIDALTTTQANSLRNFKINGEIKFTSLIQLLENCKNLKSISMHKLSRCEDKSRNDEKLVNLSIPSLEKFYHWNPLLQFQYQTNNADEEIILIFKMASMSLKKFACSFFNRDIFRAINKYCVNLTHLCLFITSDSLERTASVLPFMNTLSYLYLESPKVDIILFRSNMLQLLGSSIPETLNHLCLNLFISLRFLRDFLICCNTKLSTLEIYGVADATYKFAAYISDYYDRNDQLRLLKLDRNLFLKFNSFLGHLHQKKVGFEVVESCKPTLFDEN</sequence>
<dbReference type="OrthoDB" id="2339219at2759"/>
<protein>
    <submittedName>
        <fullName evidence="1">16954_t:CDS:1</fullName>
    </submittedName>
</protein>
<keyword evidence="2" id="KW-1185">Reference proteome</keyword>
<proteinExistence type="predicted"/>
<dbReference type="Proteomes" id="UP000789570">
    <property type="component" value="Unassembled WGS sequence"/>
</dbReference>
<dbReference type="EMBL" id="CAJVPQ010002733">
    <property type="protein sequence ID" value="CAG8606847.1"/>
    <property type="molecule type" value="Genomic_DNA"/>
</dbReference>
<organism evidence="1 2">
    <name type="scientific">Funneliformis caledonium</name>
    <dbReference type="NCBI Taxonomy" id="1117310"/>
    <lineage>
        <taxon>Eukaryota</taxon>
        <taxon>Fungi</taxon>
        <taxon>Fungi incertae sedis</taxon>
        <taxon>Mucoromycota</taxon>
        <taxon>Glomeromycotina</taxon>
        <taxon>Glomeromycetes</taxon>
        <taxon>Glomerales</taxon>
        <taxon>Glomeraceae</taxon>
        <taxon>Funneliformis</taxon>
    </lineage>
</organism>
<comment type="caution">
    <text evidence="1">The sequence shown here is derived from an EMBL/GenBank/DDBJ whole genome shotgun (WGS) entry which is preliminary data.</text>
</comment>
<evidence type="ECO:0000313" key="1">
    <source>
        <dbReference type="EMBL" id="CAG8606847.1"/>
    </source>
</evidence>
<name>A0A9N9CM54_9GLOM</name>